<evidence type="ECO:0000256" key="10">
    <source>
        <dbReference type="ARBA" id="ARBA00023242"/>
    </source>
</evidence>
<reference key="1">
    <citation type="journal article" date="2014" name="Nat. Commun.">
        <title>The tobacco genome sequence and its comparison with those of tomato and potato.</title>
        <authorList>
            <person name="Sierro N."/>
            <person name="Battey J.N."/>
            <person name="Ouadi S."/>
            <person name="Bakaher N."/>
            <person name="Bovet L."/>
            <person name="Willig A."/>
            <person name="Goepfert S."/>
            <person name="Peitsch M.C."/>
            <person name="Ivanov N.V."/>
        </authorList>
    </citation>
    <scope>NUCLEOTIDE SEQUENCE [LARGE SCALE GENOMIC DNA]</scope>
    <source>
        <strain>cv. TN90</strain>
    </source>
</reference>
<comment type="similarity">
    <text evidence="11">Belongs to the plant 'ANKYRIN-BTB/POZ' family. 'NPR1-like' subfamily.</text>
</comment>
<dbReference type="GO" id="GO:0042742">
    <property type="term" value="P:defense response to bacterium"/>
    <property type="evidence" value="ECO:0000318"/>
    <property type="project" value="GO_Central"/>
</dbReference>
<dbReference type="RefSeq" id="XP_016513497.1">
    <property type="nucleotide sequence ID" value="XM_016658011.1"/>
</dbReference>
<evidence type="ECO:0000313" key="20">
    <source>
        <dbReference type="RefSeq" id="XP_016513494.1"/>
    </source>
</evidence>
<name>A0A1S4DJF1_TOBAC</name>
<evidence type="ECO:0000313" key="18">
    <source>
        <dbReference type="RefSeq" id="XP_016513492.1"/>
    </source>
</evidence>
<dbReference type="FunFam" id="1.25.40.20:FF:000505">
    <property type="entry name" value="Regulatory protein NPR3"/>
    <property type="match status" value="1"/>
</dbReference>
<evidence type="ECO:0000313" key="24">
    <source>
        <dbReference type="RefSeq" id="XP_016513499.1"/>
    </source>
</evidence>
<evidence type="ECO:0000256" key="12">
    <source>
        <dbReference type="PROSITE-ProRule" id="PRU01391"/>
    </source>
</evidence>
<dbReference type="RefSeq" id="XP_016513501.1">
    <property type="nucleotide sequence ID" value="XM_016658015.1"/>
</dbReference>
<keyword evidence="7" id="KW-0611">Plant defense</keyword>
<comment type="pathway">
    <text evidence="2">Protein modification; protein ubiquitination.</text>
</comment>
<evidence type="ECO:0000256" key="3">
    <source>
        <dbReference type="ARBA" id="ARBA00022723"/>
    </source>
</evidence>
<evidence type="ECO:0000313" key="25">
    <source>
        <dbReference type="RefSeq" id="XP_016513500.1"/>
    </source>
</evidence>
<evidence type="ECO:0000313" key="21">
    <source>
        <dbReference type="RefSeq" id="XP_016513495.1"/>
    </source>
</evidence>
<dbReference type="Gene3D" id="1.25.40.20">
    <property type="entry name" value="Ankyrin repeat-containing domain"/>
    <property type="match status" value="1"/>
</dbReference>
<dbReference type="GO" id="GO:0050832">
    <property type="term" value="P:defense response to fungus"/>
    <property type="evidence" value="ECO:0000318"/>
    <property type="project" value="GO_Central"/>
</dbReference>
<dbReference type="RefSeq" id="XP_016513498.1">
    <property type="nucleotide sequence ID" value="XM_016658012.1"/>
</dbReference>
<feature type="domain" description="BTB" evidence="14">
    <location>
        <begin position="57"/>
        <end position="132"/>
    </location>
</feature>
<dbReference type="PaxDb" id="4097-A0A1S4DJF1"/>
<dbReference type="GeneID" id="107830455"/>
<dbReference type="Proteomes" id="UP000790787">
    <property type="component" value="Chromosome 11"/>
</dbReference>
<dbReference type="RefSeq" id="XP_016513493.1">
    <property type="nucleotide sequence ID" value="XM_016658007.1"/>
</dbReference>
<dbReference type="InterPro" id="IPR002110">
    <property type="entry name" value="Ankyrin_rpt"/>
</dbReference>
<feature type="compositionally biased region" description="Low complexity" evidence="13">
    <location>
        <begin position="555"/>
        <end position="564"/>
    </location>
</feature>
<evidence type="ECO:0000256" key="5">
    <source>
        <dbReference type="ARBA" id="ARBA00022771"/>
    </source>
</evidence>
<proteinExistence type="inferred from homology"/>
<keyword evidence="6" id="KW-0833">Ubl conjugation pathway</keyword>
<evidence type="ECO:0000256" key="8">
    <source>
        <dbReference type="ARBA" id="ARBA00022833"/>
    </source>
</evidence>
<evidence type="ECO:0000256" key="9">
    <source>
        <dbReference type="ARBA" id="ARBA00023043"/>
    </source>
</evidence>
<dbReference type="Pfam" id="PF12313">
    <property type="entry name" value="NPR1_like_C"/>
    <property type="match status" value="1"/>
</dbReference>
<dbReference type="SUPFAM" id="SSF54695">
    <property type="entry name" value="POZ domain"/>
    <property type="match status" value="1"/>
</dbReference>
<evidence type="ECO:0000256" key="6">
    <source>
        <dbReference type="ARBA" id="ARBA00022786"/>
    </source>
</evidence>
<dbReference type="SMR" id="A0A1S4DJF1"/>
<organism evidence="18">
    <name type="scientific">Nicotiana tabacum</name>
    <name type="common">Common tobacco</name>
    <dbReference type="NCBI Taxonomy" id="4097"/>
    <lineage>
        <taxon>Eukaryota</taxon>
        <taxon>Viridiplantae</taxon>
        <taxon>Streptophyta</taxon>
        <taxon>Embryophyta</taxon>
        <taxon>Tracheophyta</taxon>
        <taxon>Spermatophyta</taxon>
        <taxon>Magnoliopsida</taxon>
        <taxon>eudicotyledons</taxon>
        <taxon>Gunneridae</taxon>
        <taxon>Pentapetalae</taxon>
        <taxon>asterids</taxon>
        <taxon>lamiids</taxon>
        <taxon>Solanales</taxon>
        <taxon>Solanaceae</taxon>
        <taxon>Nicotianoideae</taxon>
        <taxon>Nicotianeae</taxon>
        <taxon>Nicotiana</taxon>
    </lineage>
</organism>
<evidence type="ECO:0000256" key="7">
    <source>
        <dbReference type="ARBA" id="ARBA00022821"/>
    </source>
</evidence>
<feature type="domain" description="C2HC NPR-type" evidence="15">
    <location>
        <begin position="135"/>
        <end position="149"/>
    </location>
</feature>
<sequence>MDNGSELSSSWSFASSSYESDRDCIHDEPGTRLDLLSLSKLSGNLEKLVLNAEYDYSDAEIVVDGITVGVNRCILAARSQFFHKKFKDNENSVKEGKPKYLLKDLLPGGSIGYEAFMVFLNYLYTGKLKPPPPEVSTCVDITCTHDACRPAINYAVELMYAFATFQIKELVMAVQRHLVNLVDEATVDDVIPILLVAFHCSLDLLLERCVQKVERSDLDIFTLEKELPSKVLTDIKARRLKSQIVIEQDTMEGGSLHEKRIRKILKALESDDIELLKLLLGESNVTLNDACALHYAAAYCNSKVVNEVLKMGIADVNLRNSRGYTVLHVGARRMEPSIIMSLLDKGASALDTTLDGLTALSICLRVTRLKDYNETAKEGEITNKDRLCIDVLEREMNRNPMIGNISTSSSVVADDLLAMLLLLENRVAMARMMFPIEAKLAMDIAHVESTSEFTGLSEINDLCGDLTGVVLNGFPPENVKGLQERLAALQKTVDTGRRFFPNCSDILDKMLNPLTLESGTPEEQRSKKMRYEQLKDDFEKAFNKDKAENHWAGFKTSSTTSSPKSNKRKKIRKK</sequence>
<reference evidence="17 18" key="2">
    <citation type="submission" date="2025-04" db="UniProtKB">
        <authorList>
            <consortium name="RefSeq"/>
        </authorList>
    </citation>
    <scope>IDENTIFICATION</scope>
</reference>
<protein>
    <submittedName>
        <fullName evidence="17 18">Regulatory protein NPR3 isoform X1</fullName>
    </submittedName>
</protein>
<evidence type="ECO:0000256" key="13">
    <source>
        <dbReference type="SAM" id="MobiDB-lite"/>
    </source>
</evidence>
<dbReference type="RefSeq" id="XP_016513494.1">
    <property type="nucleotide sequence ID" value="XM_016658008.1"/>
</dbReference>
<evidence type="ECO:0000313" key="16">
    <source>
        <dbReference type="Proteomes" id="UP000790787"/>
    </source>
</evidence>
<comment type="caution">
    <text evidence="12">Lacks conserved residue(s) required for the propagation of feature annotation.</text>
</comment>
<dbReference type="KEGG" id="nta:107830455"/>
<dbReference type="InterPro" id="IPR000210">
    <property type="entry name" value="BTB/POZ_dom"/>
</dbReference>
<dbReference type="STRING" id="4097.A0A1S4DJF1"/>
<dbReference type="GO" id="GO:0008270">
    <property type="term" value="F:zinc ion binding"/>
    <property type="evidence" value="ECO:0007669"/>
    <property type="project" value="UniProtKB-KW"/>
</dbReference>
<evidence type="ECO:0000256" key="4">
    <source>
        <dbReference type="ARBA" id="ARBA00022737"/>
    </source>
</evidence>
<keyword evidence="8" id="KW-0862">Zinc</keyword>
<dbReference type="SUPFAM" id="SSF48403">
    <property type="entry name" value="Ankyrin repeat"/>
    <property type="match status" value="1"/>
</dbReference>
<keyword evidence="3" id="KW-0479">Metal-binding</keyword>
<evidence type="ECO:0000256" key="2">
    <source>
        <dbReference type="ARBA" id="ARBA00004906"/>
    </source>
</evidence>
<dbReference type="GO" id="GO:0009862">
    <property type="term" value="P:systemic acquired resistance, salicylic acid mediated signaling pathway"/>
    <property type="evidence" value="ECO:0007669"/>
    <property type="project" value="InterPro"/>
</dbReference>
<dbReference type="CDD" id="cd18310">
    <property type="entry name" value="BTB_POZ_NPR_plant"/>
    <property type="match status" value="1"/>
</dbReference>
<dbReference type="GO" id="GO:2000031">
    <property type="term" value="P:regulation of salicylic acid mediated signaling pathway"/>
    <property type="evidence" value="ECO:0007669"/>
    <property type="project" value="InterPro"/>
</dbReference>
<accession>A0A1S4DJF1</accession>
<keyword evidence="16" id="KW-1185">Reference proteome</keyword>
<dbReference type="GO" id="GO:0005634">
    <property type="term" value="C:nucleus"/>
    <property type="evidence" value="ECO:0000318"/>
    <property type="project" value="GO_Central"/>
</dbReference>
<dbReference type="InterPro" id="IPR036770">
    <property type="entry name" value="Ankyrin_rpt-contain_sf"/>
</dbReference>
<evidence type="ECO:0000313" key="22">
    <source>
        <dbReference type="RefSeq" id="XP_016513497.1"/>
    </source>
</evidence>
<gene>
    <name evidence="17 18 19 20 21 22 23 24 25 26" type="primary">LOC107830455</name>
</gene>
<evidence type="ECO:0000256" key="11">
    <source>
        <dbReference type="ARBA" id="ARBA00044947"/>
    </source>
</evidence>
<dbReference type="Pfam" id="PF12796">
    <property type="entry name" value="Ank_2"/>
    <property type="match status" value="1"/>
</dbReference>
<dbReference type="AlphaFoldDB" id="A0A1S4DJF1"/>
<keyword evidence="5 12" id="KW-0863">Zinc-finger</keyword>
<dbReference type="InterPro" id="IPR057250">
    <property type="entry name" value="Znf_C2HC_NPR-type"/>
</dbReference>
<keyword evidence="9" id="KW-0040">ANK repeat</keyword>
<dbReference type="InterPro" id="IPR044292">
    <property type="entry name" value="NPR"/>
</dbReference>
<keyword evidence="4" id="KW-0677">Repeat</keyword>
<dbReference type="PANTHER" id="PTHR46475">
    <property type="entry name" value="REGULATORY PROTEIN NPR3"/>
    <property type="match status" value="1"/>
</dbReference>
<dbReference type="RefSeq" id="XP_016513491.1">
    <property type="nucleotide sequence ID" value="XM_016658005.1"/>
</dbReference>
<dbReference type="RefSeq" id="XP_016513492.1">
    <property type="nucleotide sequence ID" value="XM_016658006.1"/>
</dbReference>
<evidence type="ECO:0000256" key="1">
    <source>
        <dbReference type="ARBA" id="ARBA00004123"/>
    </source>
</evidence>
<evidence type="ECO:0000259" key="14">
    <source>
        <dbReference type="PROSITE" id="PS50097"/>
    </source>
</evidence>
<evidence type="ECO:0000313" key="23">
    <source>
        <dbReference type="RefSeq" id="XP_016513498.1"/>
    </source>
</evidence>
<dbReference type="GO" id="GO:2000022">
    <property type="term" value="P:regulation of jasmonic acid mediated signaling pathway"/>
    <property type="evidence" value="ECO:0000318"/>
    <property type="project" value="GO_Central"/>
</dbReference>
<dbReference type="PANTHER" id="PTHR46475:SF9">
    <property type="entry name" value="REGULATORY PROTEIN NPR3-LIKE ISOFORM X1"/>
    <property type="match status" value="1"/>
</dbReference>
<keyword evidence="10" id="KW-0539">Nucleus</keyword>
<dbReference type="PROSITE" id="PS52046">
    <property type="entry name" value="ZF_C2HC_NPR"/>
    <property type="match status" value="1"/>
</dbReference>
<dbReference type="SMART" id="SM00225">
    <property type="entry name" value="BTB"/>
    <property type="match status" value="1"/>
</dbReference>
<evidence type="ECO:0000259" key="15">
    <source>
        <dbReference type="PROSITE" id="PS52046"/>
    </source>
</evidence>
<dbReference type="InterPro" id="IPR021094">
    <property type="entry name" value="NPR1/NIM1-like_C"/>
</dbReference>
<dbReference type="Pfam" id="PF00651">
    <property type="entry name" value="BTB"/>
    <property type="match status" value="1"/>
</dbReference>
<dbReference type="Pfam" id="PF11900">
    <property type="entry name" value="DUF3420"/>
    <property type="match status" value="1"/>
</dbReference>
<dbReference type="OrthoDB" id="684045at2759"/>
<dbReference type="FunFam" id="3.30.710.10:FF:000110">
    <property type="entry name" value="Regulatory protein NPR3"/>
    <property type="match status" value="1"/>
</dbReference>
<feature type="compositionally biased region" description="Basic residues" evidence="13">
    <location>
        <begin position="565"/>
        <end position="574"/>
    </location>
</feature>
<evidence type="ECO:0000313" key="26">
    <source>
        <dbReference type="RefSeq" id="XP_016513501.1"/>
    </source>
</evidence>
<dbReference type="PROSITE" id="PS50097">
    <property type="entry name" value="BTB"/>
    <property type="match status" value="1"/>
</dbReference>
<dbReference type="RefSeq" id="XP_016513500.1">
    <property type="nucleotide sequence ID" value="XM_016658014.1"/>
</dbReference>
<comment type="subcellular location">
    <subcellularLocation>
        <location evidence="1">Nucleus</location>
    </subcellularLocation>
</comment>
<dbReference type="Gene3D" id="3.30.710.10">
    <property type="entry name" value="Potassium Channel Kv1.1, Chain A"/>
    <property type="match status" value="1"/>
</dbReference>
<dbReference type="RefSeq" id="XP_016513499.1">
    <property type="nucleotide sequence ID" value="XM_016658013.1"/>
</dbReference>
<evidence type="ECO:0000313" key="19">
    <source>
        <dbReference type="RefSeq" id="XP_016513493.1"/>
    </source>
</evidence>
<dbReference type="InterPro" id="IPR024228">
    <property type="entry name" value="NPR_central_dom"/>
</dbReference>
<dbReference type="InterPro" id="IPR011333">
    <property type="entry name" value="SKP1/BTB/POZ_sf"/>
</dbReference>
<dbReference type="RefSeq" id="XP_016513495.1">
    <property type="nucleotide sequence ID" value="XM_016658009.1"/>
</dbReference>
<evidence type="ECO:0000313" key="17">
    <source>
        <dbReference type="RefSeq" id="XP_016513491.1"/>
    </source>
</evidence>
<feature type="region of interest" description="Disordered" evidence="13">
    <location>
        <begin position="549"/>
        <end position="574"/>
    </location>
</feature>